<evidence type="ECO:0000256" key="3">
    <source>
        <dbReference type="ARBA" id="ARBA00022723"/>
    </source>
</evidence>
<feature type="chain" id="PRO_5040543545" description="Carboxylic ester hydrolase" evidence="8">
    <location>
        <begin position="22"/>
        <end position="580"/>
    </location>
</feature>
<keyword evidence="7" id="KW-1015">Disulfide bond</keyword>
<keyword evidence="2" id="KW-0719">Serine esterase</keyword>
<keyword evidence="5 8" id="KW-0378">Hydrolase</keyword>
<keyword evidence="4 8" id="KW-0732">Signal</keyword>
<evidence type="ECO:0000313" key="9">
    <source>
        <dbReference type="EMBL" id="KAF2090703.1"/>
    </source>
</evidence>
<evidence type="ECO:0000256" key="2">
    <source>
        <dbReference type="ARBA" id="ARBA00022487"/>
    </source>
</evidence>
<dbReference type="PANTHER" id="PTHR33938:SF16">
    <property type="entry name" value="CARBOXYLIC ESTER HYDROLASE"/>
    <property type="match status" value="1"/>
</dbReference>
<reference evidence="9" key="1">
    <citation type="journal article" date="2020" name="Stud. Mycol.">
        <title>101 Dothideomycetes genomes: a test case for predicting lifestyles and emergence of pathogens.</title>
        <authorList>
            <person name="Haridas S."/>
            <person name="Albert R."/>
            <person name="Binder M."/>
            <person name="Bloem J."/>
            <person name="Labutti K."/>
            <person name="Salamov A."/>
            <person name="Andreopoulos B."/>
            <person name="Baker S."/>
            <person name="Barry K."/>
            <person name="Bills G."/>
            <person name="Bluhm B."/>
            <person name="Cannon C."/>
            <person name="Castanera R."/>
            <person name="Culley D."/>
            <person name="Daum C."/>
            <person name="Ezra D."/>
            <person name="Gonzalez J."/>
            <person name="Henrissat B."/>
            <person name="Kuo A."/>
            <person name="Liang C."/>
            <person name="Lipzen A."/>
            <person name="Lutzoni F."/>
            <person name="Magnuson J."/>
            <person name="Mondo S."/>
            <person name="Nolan M."/>
            <person name="Ohm R."/>
            <person name="Pangilinan J."/>
            <person name="Park H.-J."/>
            <person name="Ramirez L."/>
            <person name="Alfaro M."/>
            <person name="Sun H."/>
            <person name="Tritt A."/>
            <person name="Yoshinaga Y."/>
            <person name="Zwiers L.-H."/>
            <person name="Turgeon B."/>
            <person name="Goodwin S."/>
            <person name="Spatafora J."/>
            <person name="Crous P."/>
            <person name="Grigoriev I."/>
        </authorList>
    </citation>
    <scope>NUCLEOTIDE SEQUENCE</scope>
    <source>
        <strain evidence="9">CBS 121410</strain>
    </source>
</reference>
<keyword evidence="10" id="KW-1185">Reference proteome</keyword>
<name>A0A9P4LYV7_9PEZI</name>
<protein>
    <recommendedName>
        <fullName evidence="8">Carboxylic ester hydrolase</fullName>
        <ecNumber evidence="8">3.1.1.-</ecNumber>
    </recommendedName>
</protein>
<dbReference type="GO" id="GO:0046872">
    <property type="term" value="F:metal ion binding"/>
    <property type="evidence" value="ECO:0007669"/>
    <property type="project" value="UniProtKB-KW"/>
</dbReference>
<gene>
    <name evidence="9" type="ORF">K490DRAFT_62026</name>
</gene>
<dbReference type="EC" id="3.1.1.-" evidence="8"/>
<dbReference type="Pfam" id="PF07519">
    <property type="entry name" value="Tannase"/>
    <property type="match status" value="1"/>
</dbReference>
<comment type="caution">
    <text evidence="9">The sequence shown here is derived from an EMBL/GenBank/DDBJ whole genome shotgun (WGS) entry which is preliminary data.</text>
</comment>
<dbReference type="AlphaFoldDB" id="A0A9P4LYV7"/>
<evidence type="ECO:0000313" key="10">
    <source>
        <dbReference type="Proteomes" id="UP000799776"/>
    </source>
</evidence>
<evidence type="ECO:0000256" key="1">
    <source>
        <dbReference type="ARBA" id="ARBA00006249"/>
    </source>
</evidence>
<dbReference type="InterPro" id="IPR011118">
    <property type="entry name" value="Tannase/feruloyl_esterase"/>
</dbReference>
<dbReference type="PANTHER" id="PTHR33938">
    <property type="entry name" value="FERULOYL ESTERASE B-RELATED"/>
    <property type="match status" value="1"/>
</dbReference>
<dbReference type="EMBL" id="ML978712">
    <property type="protein sequence ID" value="KAF2090703.1"/>
    <property type="molecule type" value="Genomic_DNA"/>
</dbReference>
<proteinExistence type="inferred from homology"/>
<evidence type="ECO:0000256" key="7">
    <source>
        <dbReference type="ARBA" id="ARBA00023157"/>
    </source>
</evidence>
<dbReference type="OrthoDB" id="3039123at2759"/>
<feature type="signal peptide" evidence="8">
    <location>
        <begin position="1"/>
        <end position="21"/>
    </location>
</feature>
<sequence>MWSVKRSLALAAATAVVGVSAASLSDVCTSDYVASALPTDIEGITIDTDSVTANAVYNYSVPASDLYPGGSGYSFCNMTVSYTRNGAADQNTSLWYWLPAPSEWKGRYLTTGGRGFLITYGQSGLGNGLVYGAVTGTTDGGFGSWDASILDVILKANHTMDYDMLFNFGYRSLHELTLIGKEFSKNFYDSSSLYSYYQGCSEGGREGWSQVQRYGDQFDGAAIGAPAFRLPFQQVIHLFSGIVELTNGYVPPPCELEKIRNDTIDACDELDGRKDGVVARSDLCIMHYNASASVGKSYSCPASNGTSLANNGGSTSASPASNGTVTAAAARIAEDIYNGLWDSDGKQVYVSYPPSASFSDASATYNSTTGEYFVESSSFTTPWVNYFLKKIASNSLSLDNVTYDTLRDWMVEGFQEYSDTLFNTWPDLEGLRASGGKVIHFHGESDSSIPVGSSVIYHDAVRQVMYPDLSVNESYAKLHEFYRLFLVPGAEHCAPSSTQPNGPFPQNVLGSVIEWVENGVNPERLNATVLDGTTGDVEQKICSFPLRPLWRENSTMDCVFDDVSYKSWIPDLSGVPLPIY</sequence>
<dbReference type="SUPFAM" id="SSF53474">
    <property type="entry name" value="alpha/beta-Hydrolases"/>
    <property type="match status" value="1"/>
</dbReference>
<evidence type="ECO:0000256" key="8">
    <source>
        <dbReference type="RuleBase" id="RU361238"/>
    </source>
</evidence>
<dbReference type="GO" id="GO:0030600">
    <property type="term" value="F:feruloyl esterase activity"/>
    <property type="evidence" value="ECO:0007669"/>
    <property type="project" value="UniProtKB-ARBA"/>
</dbReference>
<dbReference type="InterPro" id="IPR029058">
    <property type="entry name" value="AB_hydrolase_fold"/>
</dbReference>
<keyword evidence="3" id="KW-0479">Metal-binding</keyword>
<evidence type="ECO:0000256" key="6">
    <source>
        <dbReference type="ARBA" id="ARBA00022837"/>
    </source>
</evidence>
<evidence type="ECO:0000256" key="5">
    <source>
        <dbReference type="ARBA" id="ARBA00022801"/>
    </source>
</evidence>
<dbReference type="Proteomes" id="UP000799776">
    <property type="component" value="Unassembled WGS sequence"/>
</dbReference>
<comment type="similarity">
    <text evidence="1 8">Belongs to the tannase family.</text>
</comment>
<organism evidence="9 10">
    <name type="scientific">Saccharata proteae CBS 121410</name>
    <dbReference type="NCBI Taxonomy" id="1314787"/>
    <lineage>
        <taxon>Eukaryota</taxon>
        <taxon>Fungi</taxon>
        <taxon>Dikarya</taxon>
        <taxon>Ascomycota</taxon>
        <taxon>Pezizomycotina</taxon>
        <taxon>Dothideomycetes</taxon>
        <taxon>Dothideomycetes incertae sedis</taxon>
        <taxon>Botryosphaeriales</taxon>
        <taxon>Saccharataceae</taxon>
        <taxon>Saccharata</taxon>
    </lineage>
</organism>
<accession>A0A9P4LYV7</accession>
<keyword evidence="6" id="KW-0106">Calcium</keyword>
<evidence type="ECO:0000256" key="4">
    <source>
        <dbReference type="ARBA" id="ARBA00022729"/>
    </source>
</evidence>